<protein>
    <submittedName>
        <fullName evidence="2">AtpZ/AtpI family protein</fullName>
    </submittedName>
</protein>
<evidence type="ECO:0000313" key="2">
    <source>
        <dbReference type="EMBL" id="HIT97596.1"/>
    </source>
</evidence>
<comment type="caution">
    <text evidence="2">The sequence shown here is derived from an EMBL/GenBank/DDBJ whole genome shotgun (WGS) entry which is preliminary data.</text>
</comment>
<sequence>MAAFKAEKRKEVLTPEQKALRAKEFVHAYARYSGIAFQMIVLIGGGGWLGYWLDGKYGTLPLWSVLCSVAGIALSLLTLYKSLQEMNRFNRRMEQQKRSREAER</sequence>
<reference evidence="2" key="1">
    <citation type="submission" date="2020-10" db="EMBL/GenBank/DDBJ databases">
        <authorList>
            <person name="Gilroy R."/>
        </authorList>
    </citation>
    <scope>NUCLEOTIDE SEQUENCE</scope>
    <source>
        <strain evidence="2">1383</strain>
    </source>
</reference>
<feature type="transmembrane region" description="Helical" evidence="1">
    <location>
        <begin position="29"/>
        <end position="51"/>
    </location>
</feature>
<name>A0A9D1KSB7_9FLAO</name>
<dbReference type="AlphaFoldDB" id="A0A9D1KSB7"/>
<dbReference type="EMBL" id="DVLY01000047">
    <property type="protein sequence ID" value="HIT97596.1"/>
    <property type="molecule type" value="Genomic_DNA"/>
</dbReference>
<proteinExistence type="predicted"/>
<organism evidence="2 3">
    <name type="scientific">Candidatus Merdimorpha stercoravium</name>
    <dbReference type="NCBI Taxonomy" id="2840863"/>
    <lineage>
        <taxon>Bacteria</taxon>
        <taxon>Pseudomonadati</taxon>
        <taxon>Bacteroidota</taxon>
        <taxon>Flavobacteriia</taxon>
        <taxon>Flavobacteriales</taxon>
        <taxon>Candidatus Merdimorpha</taxon>
    </lineage>
</organism>
<feature type="transmembrane region" description="Helical" evidence="1">
    <location>
        <begin position="63"/>
        <end position="83"/>
    </location>
</feature>
<keyword evidence="1" id="KW-0812">Transmembrane</keyword>
<dbReference type="Proteomes" id="UP000824161">
    <property type="component" value="Unassembled WGS sequence"/>
</dbReference>
<reference evidence="2" key="2">
    <citation type="journal article" date="2021" name="PeerJ">
        <title>Extensive microbial diversity within the chicken gut microbiome revealed by metagenomics and culture.</title>
        <authorList>
            <person name="Gilroy R."/>
            <person name="Ravi A."/>
            <person name="Getino M."/>
            <person name="Pursley I."/>
            <person name="Horton D.L."/>
            <person name="Alikhan N.F."/>
            <person name="Baker D."/>
            <person name="Gharbi K."/>
            <person name="Hall N."/>
            <person name="Watson M."/>
            <person name="Adriaenssens E.M."/>
            <person name="Foster-Nyarko E."/>
            <person name="Jarju S."/>
            <person name="Secka A."/>
            <person name="Antonio M."/>
            <person name="Oren A."/>
            <person name="Chaudhuri R.R."/>
            <person name="La Ragione R."/>
            <person name="Hildebrand F."/>
            <person name="Pallen M.J."/>
        </authorList>
    </citation>
    <scope>NUCLEOTIDE SEQUENCE</scope>
    <source>
        <strain evidence="2">1383</strain>
    </source>
</reference>
<keyword evidence="1" id="KW-1133">Transmembrane helix</keyword>
<evidence type="ECO:0000256" key="1">
    <source>
        <dbReference type="SAM" id="Phobius"/>
    </source>
</evidence>
<dbReference type="Pfam" id="PF09527">
    <property type="entry name" value="ATPase_gene1"/>
    <property type="match status" value="1"/>
</dbReference>
<evidence type="ECO:0000313" key="3">
    <source>
        <dbReference type="Proteomes" id="UP000824161"/>
    </source>
</evidence>
<gene>
    <name evidence="2" type="ORF">IAC44_02025</name>
</gene>
<keyword evidence="1" id="KW-0472">Membrane</keyword>
<dbReference type="InterPro" id="IPR032820">
    <property type="entry name" value="ATPase_put"/>
</dbReference>
<accession>A0A9D1KSB7</accession>